<reference evidence="2" key="1">
    <citation type="submission" date="2020-09" db="EMBL/GenBank/DDBJ databases">
        <title>A novel bacterium of genus Mangrovicoccus, isolated from South China Sea.</title>
        <authorList>
            <person name="Huang H."/>
            <person name="Mo K."/>
            <person name="Hu Y."/>
        </authorList>
    </citation>
    <scope>NUCLEOTIDE SEQUENCE</scope>
    <source>
        <strain evidence="2">HB182678</strain>
    </source>
</reference>
<feature type="non-terminal residue" evidence="2">
    <location>
        <position position="1"/>
    </location>
</feature>
<keyword evidence="3" id="KW-1185">Reference proteome</keyword>
<dbReference type="RefSeq" id="WP_330999048.1">
    <property type="nucleotide sequence ID" value="NZ_JACVXA010000143.1"/>
</dbReference>
<dbReference type="EMBL" id="JACVXA010000143">
    <property type="protein sequence ID" value="MBE3640713.1"/>
    <property type="molecule type" value="Genomic_DNA"/>
</dbReference>
<organism evidence="2 3">
    <name type="scientific">Mangrovicoccus algicola</name>
    <dbReference type="NCBI Taxonomy" id="2771008"/>
    <lineage>
        <taxon>Bacteria</taxon>
        <taxon>Pseudomonadati</taxon>
        <taxon>Pseudomonadota</taxon>
        <taxon>Alphaproteobacteria</taxon>
        <taxon>Rhodobacterales</taxon>
        <taxon>Paracoccaceae</taxon>
        <taxon>Mangrovicoccus</taxon>
    </lineage>
</organism>
<evidence type="ECO:0000313" key="2">
    <source>
        <dbReference type="EMBL" id="MBE3640713.1"/>
    </source>
</evidence>
<dbReference type="Proteomes" id="UP000609121">
    <property type="component" value="Unassembled WGS sequence"/>
</dbReference>
<gene>
    <name evidence="2" type="ORF">ICN82_21175</name>
</gene>
<comment type="caution">
    <text evidence="2">The sequence shown here is derived from an EMBL/GenBank/DDBJ whole genome shotgun (WGS) entry which is preliminary data.</text>
</comment>
<evidence type="ECO:0000259" key="1">
    <source>
        <dbReference type="Pfam" id="PF00884"/>
    </source>
</evidence>
<accession>A0A8J6YWZ9</accession>
<dbReference type="InterPro" id="IPR017850">
    <property type="entry name" value="Alkaline_phosphatase_core_sf"/>
</dbReference>
<protein>
    <submittedName>
        <fullName evidence="2">Sulfatase</fullName>
    </submittedName>
</protein>
<dbReference type="Pfam" id="PF00884">
    <property type="entry name" value="Sulfatase"/>
    <property type="match status" value="1"/>
</dbReference>
<dbReference type="InterPro" id="IPR000917">
    <property type="entry name" value="Sulfatase_N"/>
</dbReference>
<sequence length="323" mass="34263">PAAARPGLFGALAGRDVVIVFVESYGRTVFEDPLYRSRQHDRLRAGEAALRAAGLGMRSGWLGSPIRGGQSWLAHATLASGLAISDQGMYAALLSSGRQGLFHLAAAAGYDTLAVAPAITLPWPEAERLGFARTLEAADLGYRGPAFGWVTMPDQFTLEAFERLAPGDGPRMTEIALISSHAPWTPLPRMVPREDLGDGRIFGPMAAAGPAPRALWADPGRVRLHYALALDYALAAVFDWAARPRATPPVLLVLGDHQPGGPVAPSGGDQVPAHLIAPPEVLALFDGWGWQEGLQPDPQAPAWPMERFRDRFLAATAAPGAGP</sequence>
<feature type="domain" description="Sulfatase N-terminal" evidence="1">
    <location>
        <begin position="90"/>
        <end position="260"/>
    </location>
</feature>
<evidence type="ECO:0000313" key="3">
    <source>
        <dbReference type="Proteomes" id="UP000609121"/>
    </source>
</evidence>
<dbReference type="Gene3D" id="3.40.720.10">
    <property type="entry name" value="Alkaline Phosphatase, subunit A"/>
    <property type="match status" value="1"/>
</dbReference>
<name>A0A8J6YWZ9_9RHOB</name>
<proteinExistence type="predicted"/>
<dbReference type="AlphaFoldDB" id="A0A8J6YWZ9"/>
<dbReference type="SUPFAM" id="SSF53649">
    <property type="entry name" value="Alkaline phosphatase-like"/>
    <property type="match status" value="1"/>
</dbReference>